<dbReference type="AlphaFoldDB" id="A0A1I7SYH8"/>
<dbReference type="Proteomes" id="UP000095282">
    <property type="component" value="Unplaced"/>
</dbReference>
<dbReference type="Gene3D" id="1.25.40.20">
    <property type="entry name" value="Ankyrin repeat-containing domain"/>
    <property type="match status" value="1"/>
</dbReference>
<dbReference type="InterPro" id="IPR036770">
    <property type="entry name" value="Ankyrin_rpt-contain_sf"/>
</dbReference>
<evidence type="ECO:0000256" key="1">
    <source>
        <dbReference type="PROSITE-ProRule" id="PRU00023"/>
    </source>
</evidence>
<keyword evidence="4" id="KW-1185">Reference proteome</keyword>
<dbReference type="SUPFAM" id="SSF48403">
    <property type="entry name" value="Ankyrin repeat"/>
    <property type="match status" value="1"/>
</dbReference>
<evidence type="ECO:0000313" key="4">
    <source>
        <dbReference type="Proteomes" id="UP000095282"/>
    </source>
</evidence>
<evidence type="ECO:0000256" key="2">
    <source>
        <dbReference type="SAM" id="Phobius"/>
    </source>
</evidence>
<dbReference type="PANTHER" id="PTHR22956">
    <property type="entry name" value="ANKYRIN REPEAT-CONTAINING PROTEIN F37A4.4-RELATED-RELATED"/>
    <property type="match status" value="1"/>
</dbReference>
<dbReference type="eggNOG" id="KOG4177">
    <property type="taxonomic scope" value="Eukaryota"/>
</dbReference>
<protein>
    <submittedName>
        <fullName evidence="5">ANK_REP_REGION domain-containing protein</fullName>
    </submittedName>
</protein>
<accession>A0A1I7SYH8</accession>
<keyword evidence="2" id="KW-0472">Membrane</keyword>
<feature type="domain" description="BRCT" evidence="3">
    <location>
        <begin position="493"/>
        <end position="575"/>
    </location>
</feature>
<dbReference type="InterPro" id="IPR002110">
    <property type="entry name" value="Ankyrin_rpt"/>
</dbReference>
<dbReference type="InterPro" id="IPR036420">
    <property type="entry name" value="BRCT_dom_sf"/>
</dbReference>
<evidence type="ECO:0000259" key="3">
    <source>
        <dbReference type="SMART" id="SM00292"/>
    </source>
</evidence>
<evidence type="ECO:0000313" key="5">
    <source>
        <dbReference type="WBParaSite" id="Csp11.Scaffold312.g792.t1"/>
    </source>
</evidence>
<dbReference type="STRING" id="1561998.A0A1I7SYH8"/>
<dbReference type="SMART" id="SM00292">
    <property type="entry name" value="BRCT"/>
    <property type="match status" value="1"/>
</dbReference>
<keyword evidence="2" id="KW-0812">Transmembrane</keyword>
<keyword evidence="2" id="KW-1133">Transmembrane helix</keyword>
<organism evidence="4 5">
    <name type="scientific">Caenorhabditis tropicalis</name>
    <dbReference type="NCBI Taxonomy" id="1561998"/>
    <lineage>
        <taxon>Eukaryota</taxon>
        <taxon>Metazoa</taxon>
        <taxon>Ecdysozoa</taxon>
        <taxon>Nematoda</taxon>
        <taxon>Chromadorea</taxon>
        <taxon>Rhabditida</taxon>
        <taxon>Rhabditina</taxon>
        <taxon>Rhabditomorpha</taxon>
        <taxon>Rhabditoidea</taxon>
        <taxon>Rhabditidae</taxon>
        <taxon>Peloderinae</taxon>
        <taxon>Caenorhabditis</taxon>
    </lineage>
</organism>
<name>A0A1I7SYH8_9PELO</name>
<keyword evidence="1" id="KW-0040">ANK repeat</keyword>
<proteinExistence type="predicted"/>
<dbReference type="PROSITE" id="PS50088">
    <property type="entry name" value="ANK_REPEAT"/>
    <property type="match status" value="1"/>
</dbReference>
<sequence length="728" mass="84615">MGLNGSEEVEEMLRNVEKYIFPMLEKHNKSQLELLIAGHPDMGNLLKAPDLFHDSQIISISHCLSEKNFASGKLEKIIKRARDVKEFQKKTTKEMMDSVTNYMEFVSKIVKLLKEAEGNMKKKLSWETKELNDFSTAGDILQALSTGRNILMTMCSVERNQSILKEAIGFEFNSAQKFWKKWKLKGVPETKEMIEQVKELNEFVMKNRNSNIKYVGNVFQKASEIPGLHGIFDDFSSFKSEMSKIKQGTRIIEIFEKIQDLSLDFSSFSDKLHYASVNIIVLNTFLHEFAEEDDGIISRLESIPILQMILILFAMISIIFLFISMIYSLTPSGRKRWRRFFLTRFASKETRELQWRYSFWLDQESEKNALCEAVREINFEQVKSLIDRGVFINVYNQFGNTPLHAAAKYGHVKIVEYLIKNGADRKAFNSENKIPEQLLNESVQSTIQQSLTSITGSVSEGTKKSQQSEAESFSEIYRIFDKHREKKYRQRLPDLLPTMAYRIRIDPRIVSSSCESFTEQYKGNVTDQMSGVTHLIVPTEENGILESDDFGYIMCVFLPTLLMKKQWMSACLEKKSNFRDDYKFRVEEVKYKAIVYKTVSKWAEWIHKQRLPYLSGVYIYVSINGMSKNELIQLRSVVEMHGAIWSEDMLIKENFNIGSHPYHHFNLGPLFVIHDGKKTLLHLKNDPDKMFKSMSFEEFVVFMLKLECHYDPKRNVPVPVTNARDDTE</sequence>
<feature type="repeat" description="ANK" evidence="1">
    <location>
        <begin position="398"/>
        <end position="430"/>
    </location>
</feature>
<reference evidence="5" key="1">
    <citation type="submission" date="2016-11" db="UniProtKB">
        <authorList>
            <consortium name="WormBaseParasite"/>
        </authorList>
    </citation>
    <scope>IDENTIFICATION</scope>
</reference>
<dbReference type="WBParaSite" id="Csp11.Scaffold312.g792.t1">
    <property type="protein sequence ID" value="Csp11.Scaffold312.g792.t1"/>
    <property type="gene ID" value="Csp11.Scaffold312.g792"/>
</dbReference>
<dbReference type="PROSITE" id="PS50297">
    <property type="entry name" value="ANK_REP_REGION"/>
    <property type="match status" value="1"/>
</dbReference>
<dbReference type="InterPro" id="IPR001357">
    <property type="entry name" value="BRCT_dom"/>
</dbReference>
<dbReference type="InterPro" id="IPR053345">
    <property type="entry name" value="Ankyrin_repeat-containing"/>
</dbReference>
<dbReference type="Pfam" id="PF12796">
    <property type="entry name" value="Ank_2"/>
    <property type="match status" value="1"/>
</dbReference>
<dbReference type="SMART" id="SM00248">
    <property type="entry name" value="ANK"/>
    <property type="match status" value="2"/>
</dbReference>
<dbReference type="PANTHER" id="PTHR22956:SF17">
    <property type="entry name" value="ANKYRIN REPEAT-CONTAINING PROTEIN F37A4.4-RELATED"/>
    <property type="match status" value="1"/>
</dbReference>
<feature type="transmembrane region" description="Helical" evidence="2">
    <location>
        <begin position="305"/>
        <end position="329"/>
    </location>
</feature>
<dbReference type="SUPFAM" id="SSF52113">
    <property type="entry name" value="BRCT domain"/>
    <property type="match status" value="1"/>
</dbReference>